<feature type="domain" description="AAA+ ATPase lid" evidence="4">
    <location>
        <begin position="743"/>
        <end position="855"/>
    </location>
</feature>
<dbReference type="Pfam" id="PF00004">
    <property type="entry name" value="AAA"/>
    <property type="match status" value="1"/>
</dbReference>
<dbReference type="InterPro" id="IPR056599">
    <property type="entry name" value="AAA_lid_fung"/>
</dbReference>
<dbReference type="InterPro" id="IPR054289">
    <property type="entry name" value="DUF7025"/>
</dbReference>
<protein>
    <submittedName>
        <fullName evidence="5">Uncharacterized protein</fullName>
    </submittedName>
</protein>
<dbReference type="Proteomes" id="UP000297716">
    <property type="component" value="Unassembled WGS sequence"/>
</dbReference>
<feature type="region of interest" description="Disordered" evidence="1">
    <location>
        <begin position="124"/>
        <end position="163"/>
    </location>
</feature>
<accession>A0A4Z0Y978</accession>
<evidence type="ECO:0000259" key="3">
    <source>
        <dbReference type="Pfam" id="PF22942"/>
    </source>
</evidence>
<dbReference type="Pfam" id="PF23232">
    <property type="entry name" value="AAA_lid_13"/>
    <property type="match status" value="1"/>
</dbReference>
<evidence type="ECO:0000259" key="4">
    <source>
        <dbReference type="Pfam" id="PF23232"/>
    </source>
</evidence>
<comment type="caution">
    <text evidence="5">The sequence shown here is derived from an EMBL/GenBank/DDBJ whole genome shotgun (WGS) entry which is preliminary data.</text>
</comment>
<feature type="domain" description="ATPase AAA-type core" evidence="2">
    <location>
        <begin position="618"/>
        <end position="739"/>
    </location>
</feature>
<dbReference type="EMBL" id="SKBN01000205">
    <property type="protein sequence ID" value="TGJ80709.1"/>
    <property type="molecule type" value="Genomic_DNA"/>
</dbReference>
<evidence type="ECO:0000313" key="6">
    <source>
        <dbReference type="Proteomes" id="UP000297716"/>
    </source>
</evidence>
<dbReference type="GO" id="GO:0016887">
    <property type="term" value="F:ATP hydrolysis activity"/>
    <property type="evidence" value="ECO:0007669"/>
    <property type="project" value="InterPro"/>
</dbReference>
<evidence type="ECO:0000313" key="5">
    <source>
        <dbReference type="EMBL" id="TGJ80709.1"/>
    </source>
</evidence>
<dbReference type="InterPro" id="IPR003959">
    <property type="entry name" value="ATPase_AAA_core"/>
</dbReference>
<evidence type="ECO:0000259" key="2">
    <source>
        <dbReference type="Pfam" id="PF00004"/>
    </source>
</evidence>
<feature type="compositionally biased region" description="Basic and acidic residues" evidence="1">
    <location>
        <begin position="942"/>
        <end position="954"/>
    </location>
</feature>
<feature type="domain" description="DUF7025" evidence="3">
    <location>
        <begin position="267"/>
        <end position="377"/>
    </location>
</feature>
<dbReference type="InterPro" id="IPR027417">
    <property type="entry name" value="P-loop_NTPase"/>
</dbReference>
<proteinExistence type="predicted"/>
<gene>
    <name evidence="5" type="ORF">E0Z10_g8054</name>
</gene>
<dbReference type="OrthoDB" id="10042665at2759"/>
<feature type="region of interest" description="Disordered" evidence="1">
    <location>
        <begin position="887"/>
        <end position="961"/>
    </location>
</feature>
<feature type="compositionally biased region" description="Polar residues" evidence="1">
    <location>
        <begin position="128"/>
        <end position="148"/>
    </location>
</feature>
<name>A0A4Z0Y978_9PEZI</name>
<dbReference type="GO" id="GO:0005524">
    <property type="term" value="F:ATP binding"/>
    <property type="evidence" value="ECO:0007669"/>
    <property type="project" value="InterPro"/>
</dbReference>
<dbReference type="SUPFAM" id="SSF52540">
    <property type="entry name" value="P-loop containing nucleoside triphosphate hydrolases"/>
    <property type="match status" value="1"/>
</dbReference>
<keyword evidence="6" id="KW-1185">Reference proteome</keyword>
<dbReference type="PANTHER" id="PTHR46411">
    <property type="entry name" value="FAMILY ATPASE, PUTATIVE-RELATED"/>
    <property type="match status" value="1"/>
</dbReference>
<reference evidence="5 6" key="1">
    <citation type="submission" date="2019-03" db="EMBL/GenBank/DDBJ databases">
        <title>Draft genome sequence of Xylaria hypoxylon DSM 108379, a ubiquitous saprotrophic-parasitic fungi on hardwood.</title>
        <authorList>
            <person name="Buettner E."/>
            <person name="Leonhardt S."/>
            <person name="Gebauer A.M."/>
            <person name="Liers C."/>
            <person name="Hofrichter M."/>
            <person name="Kellner H."/>
        </authorList>
    </citation>
    <scope>NUCLEOTIDE SEQUENCE [LARGE SCALE GENOMIC DNA]</scope>
    <source>
        <strain evidence="5 6">DSM 108379</strain>
    </source>
</reference>
<dbReference type="PANTHER" id="PTHR46411:SF2">
    <property type="entry name" value="AAA+ ATPASE DOMAIN-CONTAINING PROTEIN"/>
    <property type="match status" value="1"/>
</dbReference>
<dbReference type="Gene3D" id="3.40.50.300">
    <property type="entry name" value="P-loop containing nucleotide triphosphate hydrolases"/>
    <property type="match status" value="1"/>
</dbReference>
<dbReference type="Pfam" id="PF22942">
    <property type="entry name" value="DUF7025"/>
    <property type="match status" value="1"/>
</dbReference>
<organism evidence="5 6">
    <name type="scientific">Xylaria hypoxylon</name>
    <dbReference type="NCBI Taxonomy" id="37992"/>
    <lineage>
        <taxon>Eukaryota</taxon>
        <taxon>Fungi</taxon>
        <taxon>Dikarya</taxon>
        <taxon>Ascomycota</taxon>
        <taxon>Pezizomycotina</taxon>
        <taxon>Sordariomycetes</taxon>
        <taxon>Xylariomycetidae</taxon>
        <taxon>Xylariales</taxon>
        <taxon>Xylariaceae</taxon>
        <taxon>Xylaria</taxon>
    </lineage>
</organism>
<dbReference type="AlphaFoldDB" id="A0A4Z0Y978"/>
<evidence type="ECO:0000256" key="1">
    <source>
        <dbReference type="SAM" id="MobiDB-lite"/>
    </source>
</evidence>
<sequence>MDRSKSRKVEFIETRTAPVSCGGSVSASASYVDGGIITFDNSRGFPEKQAEPSFETLRRRINIKLPGPANSDSDLCIPELNWAEWDSFWAGGEQRLFRKTKFHAIDILKGKPLIKLRIDNQKRRKRQNLTQKSISSDSTTTNVASQDKQLLDASEPGNETLPERIRINSPAIIRAFAEIHEEPMTRPFLVFRPFQSLLYYEQEFRDAINHQENTLNEWPTQDSQSMTDEEDVDHETEKKMLSAELEQLRCLILFIEKEIKKKLELFQSRRCQTVPFADIPLLFNPGDVVISKNHKQAYRIVKVSCTPHRVKVHNETGLDFWKDESKVELEDNPVFIHCTYIDFDGKLMGPVSRLFAISRYDNQKEVTSLPIFPIQYANKDGFCEKLVERGKTFFKVASIKNMHYTGLALWTHDEIDSQVVIDFEEAINRNPTWKPPLKSVLEGPFEKLPGIAYDSDEDADMRYFIKTRRLTEQPCVEECCASETIHYDEYVEDRRREDYIISQMNRETSMKPSVTIIPRALSEIMENNTLTDDEYLTMSYRVLGFVLRSRKWHMLDMTHVFEVATLGAGEGFDELVLPPGHGDMVKSMIRQHLRDRTFLSMNREKIDVVRGKGRGLIMLLHGVPGVGLADEILSECVADLFRRPLFQITSGDLGTTAKEVEDALEENFSLASRWNSILLIDEADVFLAERTKEDFVRNSLVAVFLRMMEYYAGVLFLTTNRVGVFDEAFTSRIHISLYYPPLDRKSTLQIFEKNRDRIISRYKKADRAIDINSSEITDFAIDYFENNKEGRWNGRQIRNAFQSALALAELDALGTDDFLNESDHNRPVILNRKNFDTVAESYKGFTNYLKQVYGADFARRARENLWRFDAFGLPRMPNSLKTRLKIAEPAMPPPPGQWGGQSYAGYDSRNPQPYHQPQHHYPERYDHPGQGPRYPPTSGQHQNRDPRERWDPRTGAEGSGQ</sequence>